<name>A0ABQ9AM40_9ROSI</name>
<organism evidence="2 3">
    <name type="scientific">Salix suchowensis</name>
    <dbReference type="NCBI Taxonomy" id="1278906"/>
    <lineage>
        <taxon>Eukaryota</taxon>
        <taxon>Viridiplantae</taxon>
        <taxon>Streptophyta</taxon>
        <taxon>Embryophyta</taxon>
        <taxon>Tracheophyta</taxon>
        <taxon>Spermatophyta</taxon>
        <taxon>Magnoliopsida</taxon>
        <taxon>eudicotyledons</taxon>
        <taxon>Gunneridae</taxon>
        <taxon>Pentapetalae</taxon>
        <taxon>rosids</taxon>
        <taxon>fabids</taxon>
        <taxon>Malpighiales</taxon>
        <taxon>Salicaceae</taxon>
        <taxon>Saliceae</taxon>
        <taxon>Salix</taxon>
    </lineage>
</organism>
<accession>A0ABQ9AM40</accession>
<sequence>MFHEEALLSESSLSLLIALTLLANMSSKGRSSSVFKGKFGVSHKTGLKPFLYSLSCLVSLPGPFFFFFLLLLSFPFLASPVSSLADSDKFVVIIRFLGATFWGQI</sequence>
<keyword evidence="3" id="KW-1185">Reference proteome</keyword>
<reference evidence="2" key="2">
    <citation type="journal article" date="2023" name="Int. J. Mol. Sci.">
        <title>De Novo Assembly and Annotation of 11 Diverse Shrub Willow (Salix) Genomes Reveals Novel Gene Organization in Sex-Linked Regions.</title>
        <authorList>
            <person name="Hyden B."/>
            <person name="Feng K."/>
            <person name="Yates T.B."/>
            <person name="Jawdy S."/>
            <person name="Cereghino C."/>
            <person name="Smart L.B."/>
            <person name="Muchero W."/>
        </authorList>
    </citation>
    <scope>NUCLEOTIDE SEQUENCE</scope>
    <source>
        <tissue evidence="2">Shoot tip</tissue>
    </source>
</reference>
<gene>
    <name evidence="2" type="ORF">OIU77_006855</name>
</gene>
<keyword evidence="1" id="KW-1133">Transmembrane helix</keyword>
<evidence type="ECO:0000313" key="2">
    <source>
        <dbReference type="EMBL" id="KAJ6349349.1"/>
    </source>
</evidence>
<evidence type="ECO:0000313" key="3">
    <source>
        <dbReference type="Proteomes" id="UP001141253"/>
    </source>
</evidence>
<dbReference type="EMBL" id="JAPFFI010000018">
    <property type="protein sequence ID" value="KAJ6349349.1"/>
    <property type="molecule type" value="Genomic_DNA"/>
</dbReference>
<feature type="transmembrane region" description="Helical" evidence="1">
    <location>
        <begin position="50"/>
        <end position="72"/>
    </location>
</feature>
<reference evidence="2" key="1">
    <citation type="submission" date="2022-10" db="EMBL/GenBank/DDBJ databases">
        <authorList>
            <person name="Hyden B.L."/>
            <person name="Feng K."/>
            <person name="Yates T."/>
            <person name="Jawdy S."/>
            <person name="Smart L.B."/>
            <person name="Muchero W."/>
        </authorList>
    </citation>
    <scope>NUCLEOTIDE SEQUENCE</scope>
    <source>
        <tissue evidence="2">Shoot tip</tissue>
    </source>
</reference>
<evidence type="ECO:0000256" key="1">
    <source>
        <dbReference type="SAM" id="Phobius"/>
    </source>
</evidence>
<protein>
    <submittedName>
        <fullName evidence="2">Uncharacterized protein</fullName>
    </submittedName>
</protein>
<comment type="caution">
    <text evidence="2">The sequence shown here is derived from an EMBL/GenBank/DDBJ whole genome shotgun (WGS) entry which is preliminary data.</text>
</comment>
<proteinExistence type="predicted"/>
<keyword evidence="1" id="KW-0812">Transmembrane</keyword>
<keyword evidence="1" id="KW-0472">Membrane</keyword>
<dbReference type="Proteomes" id="UP001141253">
    <property type="component" value="Chromosome 19"/>
</dbReference>